<feature type="compositionally biased region" description="Low complexity" evidence="1">
    <location>
        <begin position="152"/>
        <end position="163"/>
    </location>
</feature>
<feature type="region of interest" description="Disordered" evidence="1">
    <location>
        <begin position="134"/>
        <end position="196"/>
    </location>
</feature>
<protein>
    <submittedName>
        <fullName evidence="2">Uncharacterized protein</fullName>
    </submittedName>
</protein>
<evidence type="ECO:0000313" key="2">
    <source>
        <dbReference type="EMBL" id="KYF69439.1"/>
    </source>
</evidence>
<evidence type="ECO:0000313" key="3">
    <source>
        <dbReference type="Proteomes" id="UP000075260"/>
    </source>
</evidence>
<accession>A0A150QNA0</accession>
<sequence>MLERSPLRHPRLNILGWSLALSLLLVAPPALGVAPPGGARLSYARGPGAEGCPDEQVLRDVVAAQLGGTDPFVDGGGRHVEVVLSRKGRHFLAEIALYDADGRRLGGQELTNAACGALVEDVGTALAIVLRPARSAREPAPPPPASPPPVSSEPADPAPVAASLPAPEVSPRAPGAALAPPCQPCQPAPPARPVERPGPSLAWPRFHVGLGALIARGLASAPAVGFSASMGARWEAFSLSLEGGWHLPVAAEPYRGRTFGVSWLGGSVVPCGHAAWFFGCAIVTAGRVRHVGMVNVTGELKMLYAGLGLRGGLEVPISPHLAAQLSGELLANVSRPALNLAGGLSLSSTATSTVGALRLVASF</sequence>
<reference evidence="2 3" key="1">
    <citation type="submission" date="2014-02" db="EMBL/GenBank/DDBJ databases">
        <title>The small core and large imbalanced accessory genome model reveals a collaborative survival strategy of Sorangium cellulosum strains in nature.</title>
        <authorList>
            <person name="Han K."/>
            <person name="Peng R."/>
            <person name="Blom J."/>
            <person name="Li Y.-Z."/>
        </authorList>
    </citation>
    <scope>NUCLEOTIDE SEQUENCE [LARGE SCALE GENOMIC DNA]</scope>
    <source>
        <strain evidence="2 3">So0008-312</strain>
    </source>
</reference>
<dbReference type="EMBL" id="JEMA01000470">
    <property type="protein sequence ID" value="KYF69439.1"/>
    <property type="molecule type" value="Genomic_DNA"/>
</dbReference>
<feature type="compositionally biased region" description="Pro residues" evidence="1">
    <location>
        <begin position="181"/>
        <end position="192"/>
    </location>
</feature>
<organism evidence="2 3">
    <name type="scientific">Sorangium cellulosum</name>
    <name type="common">Polyangium cellulosum</name>
    <dbReference type="NCBI Taxonomy" id="56"/>
    <lineage>
        <taxon>Bacteria</taxon>
        <taxon>Pseudomonadati</taxon>
        <taxon>Myxococcota</taxon>
        <taxon>Polyangia</taxon>
        <taxon>Polyangiales</taxon>
        <taxon>Polyangiaceae</taxon>
        <taxon>Sorangium</taxon>
    </lineage>
</organism>
<name>A0A150QNA0_SORCE</name>
<evidence type="ECO:0000256" key="1">
    <source>
        <dbReference type="SAM" id="MobiDB-lite"/>
    </source>
</evidence>
<comment type="caution">
    <text evidence="2">The sequence shown here is derived from an EMBL/GenBank/DDBJ whole genome shotgun (WGS) entry which is preliminary data.</text>
</comment>
<feature type="compositionally biased region" description="Pro residues" evidence="1">
    <location>
        <begin position="139"/>
        <end position="151"/>
    </location>
</feature>
<gene>
    <name evidence="2" type="ORF">BE15_36070</name>
</gene>
<proteinExistence type="predicted"/>
<dbReference type="AlphaFoldDB" id="A0A150QNA0"/>
<dbReference type="Proteomes" id="UP000075260">
    <property type="component" value="Unassembled WGS sequence"/>
</dbReference>